<protein>
    <submittedName>
        <fullName evidence="1">Uncharacterized protein</fullName>
    </submittedName>
</protein>
<evidence type="ECO:0000313" key="1">
    <source>
        <dbReference type="EMBL" id="KAL3839219.1"/>
    </source>
</evidence>
<reference evidence="1 2" key="1">
    <citation type="submission" date="2024-12" db="EMBL/GenBank/DDBJ databases">
        <title>The unique morphological basis and parallel evolutionary history of personate flowers in Penstemon.</title>
        <authorList>
            <person name="Depatie T.H."/>
            <person name="Wessinger C.A."/>
        </authorList>
    </citation>
    <scope>NUCLEOTIDE SEQUENCE [LARGE SCALE GENOMIC DNA]</scope>
    <source>
        <strain evidence="1">WTNN_2</strain>
        <tissue evidence="1">Leaf</tissue>
    </source>
</reference>
<proteinExistence type="predicted"/>
<dbReference type="Proteomes" id="UP001634393">
    <property type="component" value="Unassembled WGS sequence"/>
</dbReference>
<name>A0ABD3TQ29_9LAMI</name>
<accession>A0ABD3TQ29</accession>
<gene>
    <name evidence="1" type="ORF">ACJIZ3_023810</name>
</gene>
<comment type="caution">
    <text evidence="1">The sequence shown here is derived from an EMBL/GenBank/DDBJ whole genome shotgun (WGS) entry which is preliminary data.</text>
</comment>
<keyword evidence="2" id="KW-1185">Reference proteome</keyword>
<organism evidence="1 2">
    <name type="scientific">Penstemon smallii</name>
    <dbReference type="NCBI Taxonomy" id="265156"/>
    <lineage>
        <taxon>Eukaryota</taxon>
        <taxon>Viridiplantae</taxon>
        <taxon>Streptophyta</taxon>
        <taxon>Embryophyta</taxon>
        <taxon>Tracheophyta</taxon>
        <taxon>Spermatophyta</taxon>
        <taxon>Magnoliopsida</taxon>
        <taxon>eudicotyledons</taxon>
        <taxon>Gunneridae</taxon>
        <taxon>Pentapetalae</taxon>
        <taxon>asterids</taxon>
        <taxon>lamiids</taxon>
        <taxon>Lamiales</taxon>
        <taxon>Plantaginaceae</taxon>
        <taxon>Cheloneae</taxon>
        <taxon>Penstemon</taxon>
    </lineage>
</organism>
<evidence type="ECO:0000313" key="2">
    <source>
        <dbReference type="Proteomes" id="UP001634393"/>
    </source>
</evidence>
<dbReference type="AlphaFoldDB" id="A0ABD3TQ29"/>
<dbReference type="EMBL" id="JBJXBP010000003">
    <property type="protein sequence ID" value="KAL3839219.1"/>
    <property type="molecule type" value="Genomic_DNA"/>
</dbReference>
<sequence length="43" mass="5089">MVMKSRFTIHVLPSFGLREGEIDSFLFLFSNMLCRRIYIYISG</sequence>